<dbReference type="SMART" id="SM00524">
    <property type="entry name" value="DWB"/>
    <property type="match status" value="1"/>
</dbReference>
<dbReference type="PROSITE" id="PS51076">
    <property type="entry name" value="MH2"/>
    <property type="match status" value="1"/>
</dbReference>
<protein>
    <recommendedName>
        <fullName evidence="7">Mothers against decapentaplegic homolog</fullName>
        <shortName evidence="7">MAD homolog</shortName>
        <shortName evidence="7">Mothers against DPP homolog</shortName>
    </recommendedName>
    <alternativeName>
        <fullName evidence="7">SMAD family member</fullName>
    </alternativeName>
</protein>
<dbReference type="SMART" id="SM00523">
    <property type="entry name" value="DWA"/>
    <property type="match status" value="1"/>
</dbReference>
<evidence type="ECO:0000256" key="2">
    <source>
        <dbReference type="ARBA" id="ARBA00022723"/>
    </source>
</evidence>
<keyword evidence="4 7" id="KW-0805">Transcription regulation</keyword>
<accession>A0ABN7SYP0</accession>
<feature type="domain" description="MH1" evidence="8">
    <location>
        <begin position="7"/>
        <end position="138"/>
    </location>
</feature>
<dbReference type="InterPro" id="IPR013790">
    <property type="entry name" value="Dwarfin"/>
</dbReference>
<keyword evidence="6 7" id="KW-0539">Nucleus</keyword>
<keyword evidence="5 7" id="KW-0804">Transcription</keyword>
<keyword evidence="11" id="KW-1185">Reference proteome</keyword>
<dbReference type="InterPro" id="IPR001132">
    <property type="entry name" value="SMAD_dom_Dwarfin-type"/>
</dbReference>
<evidence type="ECO:0000256" key="3">
    <source>
        <dbReference type="ARBA" id="ARBA00022833"/>
    </source>
</evidence>
<evidence type="ECO:0000256" key="6">
    <source>
        <dbReference type="ARBA" id="ARBA00023242"/>
    </source>
</evidence>
<dbReference type="Gene3D" id="3.90.520.10">
    <property type="entry name" value="SMAD MH1 domain"/>
    <property type="match status" value="1"/>
</dbReference>
<evidence type="ECO:0000259" key="9">
    <source>
        <dbReference type="PROSITE" id="PS51076"/>
    </source>
</evidence>
<dbReference type="InterPro" id="IPR008984">
    <property type="entry name" value="SMAD_FHA_dom_sf"/>
</dbReference>
<dbReference type="InterPro" id="IPR036578">
    <property type="entry name" value="SMAD_MH1_sf"/>
</dbReference>
<evidence type="ECO:0000256" key="7">
    <source>
        <dbReference type="RuleBase" id="RU361195"/>
    </source>
</evidence>
<dbReference type="SUPFAM" id="SSF56366">
    <property type="entry name" value="SMAD MH1 domain"/>
    <property type="match status" value="1"/>
</dbReference>
<reference evidence="10 11" key="1">
    <citation type="submission" date="2021-04" db="EMBL/GenBank/DDBJ databases">
        <authorList>
            <person name="Bliznina A."/>
        </authorList>
    </citation>
    <scope>NUCLEOTIDE SEQUENCE [LARGE SCALE GENOMIC DNA]</scope>
</reference>
<proteinExistence type="inferred from homology"/>
<name>A0ABN7SYP0_OIKDI</name>
<dbReference type="PROSITE" id="PS51075">
    <property type="entry name" value="MH1"/>
    <property type="match status" value="1"/>
</dbReference>
<dbReference type="InterPro" id="IPR003619">
    <property type="entry name" value="MAD_homology1_Dwarfin-type"/>
</dbReference>
<dbReference type="Gene3D" id="2.60.200.10">
    <property type="match status" value="1"/>
</dbReference>
<evidence type="ECO:0000313" key="11">
    <source>
        <dbReference type="Proteomes" id="UP001158576"/>
    </source>
</evidence>
<keyword evidence="7" id="KW-0963">Cytoplasm</keyword>
<evidence type="ECO:0000256" key="1">
    <source>
        <dbReference type="ARBA" id="ARBA00005545"/>
    </source>
</evidence>
<dbReference type="InterPro" id="IPR013019">
    <property type="entry name" value="MAD_homology_MH1"/>
</dbReference>
<comment type="subcellular location">
    <subcellularLocation>
        <location evidence="7">Cytoplasm</location>
    </subcellularLocation>
    <subcellularLocation>
        <location evidence="7">Nucleus</location>
    </subcellularLocation>
</comment>
<gene>
    <name evidence="10" type="ORF">OKIOD_LOCUS13498</name>
</gene>
<organism evidence="10 11">
    <name type="scientific">Oikopleura dioica</name>
    <name type="common">Tunicate</name>
    <dbReference type="NCBI Taxonomy" id="34765"/>
    <lineage>
        <taxon>Eukaryota</taxon>
        <taxon>Metazoa</taxon>
        <taxon>Chordata</taxon>
        <taxon>Tunicata</taxon>
        <taxon>Appendicularia</taxon>
        <taxon>Copelata</taxon>
        <taxon>Oikopleuridae</taxon>
        <taxon>Oikopleura</taxon>
    </lineage>
</organism>
<keyword evidence="2" id="KW-0479">Metal-binding</keyword>
<dbReference type="PANTHER" id="PTHR13703">
    <property type="entry name" value="SMAD"/>
    <property type="match status" value="1"/>
</dbReference>
<evidence type="ECO:0000259" key="8">
    <source>
        <dbReference type="PROSITE" id="PS51075"/>
    </source>
</evidence>
<evidence type="ECO:0000256" key="4">
    <source>
        <dbReference type="ARBA" id="ARBA00023015"/>
    </source>
</evidence>
<dbReference type="Pfam" id="PF03166">
    <property type="entry name" value="MH2"/>
    <property type="match status" value="1"/>
</dbReference>
<comment type="similarity">
    <text evidence="1 7">Belongs to the dwarfin/SMAD family.</text>
</comment>
<sequence>MNWFGKPISKEFLAHAIQNPLYPSNTPEYLDKAIKSLIKRLRQSKDPDALQNLRVTLLERNKDTPCVRIPRSLDGRLQVQHRKTLPHLLYVQIWRFPEVTTQHELTSVSNCKFAYIKRLEEVCVNPFHYEKVEKFDSIAPVLVPRYPAENLSINPPQQQIQQQQQHQDRGDYNTQLNQLAQTLSACPKENIAYEERENCYYELSQRLGKQFEITVPHLTIDGFTNPSEADRICLGNISNPTRDAQTKMTRTNIGRGLQLSYQFGEVTIQNVSEASIFVQSPNMNHFFGAHPLTVVKITAGQSATIFNNQSFAAILSDSVNHGFEAVYNLTKMCTMRISFVKGWGSDYRRQHVTSVPCWIELHLNGPLQWLDRVLQQMGSATRKCTSIS</sequence>
<dbReference type="SUPFAM" id="SSF49879">
    <property type="entry name" value="SMAD/FHA domain"/>
    <property type="match status" value="1"/>
</dbReference>
<evidence type="ECO:0000313" key="10">
    <source>
        <dbReference type="EMBL" id="CAG5110321.1"/>
    </source>
</evidence>
<dbReference type="Pfam" id="PF03165">
    <property type="entry name" value="MH1"/>
    <property type="match status" value="1"/>
</dbReference>
<dbReference type="EMBL" id="OU015567">
    <property type="protein sequence ID" value="CAG5110321.1"/>
    <property type="molecule type" value="Genomic_DNA"/>
</dbReference>
<feature type="domain" description="MH2" evidence="9">
    <location>
        <begin position="195"/>
        <end position="388"/>
    </location>
</feature>
<evidence type="ECO:0000256" key="5">
    <source>
        <dbReference type="ARBA" id="ARBA00023163"/>
    </source>
</evidence>
<dbReference type="Proteomes" id="UP001158576">
    <property type="component" value="Chromosome 2"/>
</dbReference>
<dbReference type="InterPro" id="IPR017855">
    <property type="entry name" value="SMAD-like_dom_sf"/>
</dbReference>
<keyword evidence="3" id="KW-0862">Zinc</keyword>